<feature type="compositionally biased region" description="Basic residues" evidence="1">
    <location>
        <begin position="57"/>
        <end position="69"/>
    </location>
</feature>
<feature type="compositionally biased region" description="Gly residues" evidence="1">
    <location>
        <begin position="123"/>
        <end position="146"/>
    </location>
</feature>
<protein>
    <submittedName>
        <fullName evidence="2">Uncharacterized protein</fullName>
    </submittedName>
</protein>
<sequence length="175" mass="17992">AGRGWLGGGRRADGSPAGGRRPRRGATSPGRRRARGQLRHPVAGHGSAVRPGDRAGAGRRHPHPGRRHAAGAATAHGRHPGGLAGDAERRPRGDARRQRPLRRRRPHLPPRGGSHARRQHSVGRGGGRGARGPHGTGQAARGGGPGGRRRGSVGRLGALARRQQPGHVAGAAAAL</sequence>
<proteinExistence type="predicted"/>
<dbReference type="EMBL" id="CADCTG010000111">
    <property type="protein sequence ID" value="CAA9230294.1"/>
    <property type="molecule type" value="Genomic_DNA"/>
</dbReference>
<feature type="non-terminal residue" evidence="2">
    <location>
        <position position="1"/>
    </location>
</feature>
<evidence type="ECO:0000256" key="1">
    <source>
        <dbReference type="SAM" id="MobiDB-lite"/>
    </source>
</evidence>
<dbReference type="AlphaFoldDB" id="A0A6J4HQS3"/>
<gene>
    <name evidence="2" type="ORF">AVDCRST_MAG08-1067</name>
</gene>
<feature type="compositionally biased region" description="Basic residues" evidence="1">
    <location>
        <begin position="20"/>
        <end position="38"/>
    </location>
</feature>
<evidence type="ECO:0000313" key="2">
    <source>
        <dbReference type="EMBL" id="CAA9230294.1"/>
    </source>
</evidence>
<accession>A0A6J4HQS3</accession>
<feature type="compositionally biased region" description="Basic and acidic residues" evidence="1">
    <location>
        <begin position="86"/>
        <end position="97"/>
    </location>
</feature>
<organism evidence="2">
    <name type="scientific">uncultured Acetobacteraceae bacterium</name>
    <dbReference type="NCBI Taxonomy" id="169975"/>
    <lineage>
        <taxon>Bacteria</taxon>
        <taxon>Pseudomonadati</taxon>
        <taxon>Pseudomonadota</taxon>
        <taxon>Alphaproteobacteria</taxon>
        <taxon>Acetobacterales</taxon>
        <taxon>Acetobacteraceae</taxon>
        <taxon>environmental samples</taxon>
    </lineage>
</organism>
<feature type="compositionally biased region" description="Low complexity" evidence="1">
    <location>
        <begin position="153"/>
        <end position="162"/>
    </location>
</feature>
<feature type="non-terminal residue" evidence="2">
    <location>
        <position position="175"/>
    </location>
</feature>
<feature type="region of interest" description="Disordered" evidence="1">
    <location>
        <begin position="1"/>
        <end position="175"/>
    </location>
</feature>
<name>A0A6J4HQS3_9PROT</name>
<feature type="compositionally biased region" description="Basic residues" evidence="1">
    <location>
        <begin position="98"/>
        <end position="121"/>
    </location>
</feature>
<reference evidence="2" key="1">
    <citation type="submission" date="2020-02" db="EMBL/GenBank/DDBJ databases">
        <authorList>
            <person name="Meier V. D."/>
        </authorList>
    </citation>
    <scope>NUCLEOTIDE SEQUENCE</scope>
    <source>
        <strain evidence="2">AVDCRST_MAG08</strain>
    </source>
</reference>